<feature type="transmembrane region" description="Helical" evidence="11">
    <location>
        <begin position="437"/>
        <end position="455"/>
    </location>
</feature>
<feature type="transmembrane region" description="Helical" evidence="11">
    <location>
        <begin position="392"/>
        <end position="425"/>
    </location>
</feature>
<feature type="transmembrane region" description="Helical" evidence="11">
    <location>
        <begin position="521"/>
        <end position="544"/>
    </location>
</feature>
<evidence type="ECO:0000256" key="1">
    <source>
        <dbReference type="ARBA" id="ARBA00004651"/>
    </source>
</evidence>
<dbReference type="GO" id="GO:0015123">
    <property type="term" value="F:acetate transmembrane transporter activity"/>
    <property type="evidence" value="ECO:0007669"/>
    <property type="project" value="TreeGrafter"/>
</dbReference>
<dbReference type="GO" id="GO:0005886">
    <property type="term" value="C:plasma membrane"/>
    <property type="evidence" value="ECO:0007669"/>
    <property type="project" value="UniProtKB-SubCell"/>
</dbReference>
<evidence type="ECO:0000256" key="3">
    <source>
        <dbReference type="ARBA" id="ARBA00022448"/>
    </source>
</evidence>
<keyword evidence="7 11" id="KW-1133">Transmembrane helix</keyword>
<dbReference type="PANTHER" id="PTHR48086:SF6">
    <property type="entry name" value="CATION_ACETATE SYMPORTER ACTP"/>
    <property type="match status" value="1"/>
</dbReference>
<keyword evidence="6" id="KW-0769">Symport</keyword>
<feature type="compositionally biased region" description="Basic residues" evidence="10">
    <location>
        <begin position="608"/>
        <end position="619"/>
    </location>
</feature>
<dbReference type="GO" id="GO:0006847">
    <property type="term" value="P:plasma membrane acetate transport"/>
    <property type="evidence" value="ECO:0007669"/>
    <property type="project" value="TreeGrafter"/>
</dbReference>
<feature type="transmembrane region" description="Helical" evidence="11">
    <location>
        <begin position="461"/>
        <end position="485"/>
    </location>
</feature>
<dbReference type="CDD" id="cd11480">
    <property type="entry name" value="SLC5sbd_u4"/>
    <property type="match status" value="1"/>
</dbReference>
<dbReference type="Gene3D" id="1.20.1730.10">
    <property type="entry name" value="Sodium/glucose cotransporter"/>
    <property type="match status" value="1"/>
</dbReference>
<dbReference type="Proteomes" id="UP000095210">
    <property type="component" value="Chromosome"/>
</dbReference>
<feature type="transmembrane region" description="Helical" evidence="11">
    <location>
        <begin position="344"/>
        <end position="368"/>
    </location>
</feature>
<dbReference type="InterPro" id="IPR038377">
    <property type="entry name" value="Na/Glc_symporter_sf"/>
</dbReference>
<evidence type="ECO:0000256" key="7">
    <source>
        <dbReference type="ARBA" id="ARBA00022989"/>
    </source>
</evidence>
<dbReference type="RefSeq" id="WP_157420871.1">
    <property type="nucleotide sequence ID" value="NZ_CP014859.1"/>
</dbReference>
<dbReference type="GO" id="GO:0015293">
    <property type="term" value="F:symporter activity"/>
    <property type="evidence" value="ECO:0007669"/>
    <property type="project" value="UniProtKB-KW"/>
</dbReference>
<feature type="transmembrane region" description="Helical" evidence="11">
    <location>
        <begin position="47"/>
        <end position="69"/>
    </location>
</feature>
<keyword evidence="4" id="KW-1003">Cell membrane</keyword>
<feature type="transmembrane region" description="Helical" evidence="11">
    <location>
        <begin position="185"/>
        <end position="204"/>
    </location>
</feature>
<feature type="transmembrane region" description="Helical" evidence="11">
    <location>
        <begin position="154"/>
        <end position="173"/>
    </location>
</feature>
<comment type="similarity">
    <text evidence="2 9">Belongs to the sodium:solute symporter (SSF) (TC 2.A.21) family.</text>
</comment>
<keyword evidence="5 11" id="KW-0812">Transmembrane</keyword>
<comment type="subcellular location">
    <subcellularLocation>
        <location evidence="1">Cell membrane</location>
        <topology evidence="1">Multi-pass membrane protein</topology>
    </subcellularLocation>
</comment>
<keyword evidence="8 11" id="KW-0472">Membrane</keyword>
<feature type="transmembrane region" description="Helical" evidence="11">
    <location>
        <begin position="6"/>
        <end position="26"/>
    </location>
</feature>
<evidence type="ECO:0000256" key="9">
    <source>
        <dbReference type="RuleBase" id="RU362091"/>
    </source>
</evidence>
<dbReference type="PANTHER" id="PTHR48086">
    <property type="entry name" value="SODIUM/PROLINE SYMPORTER-RELATED"/>
    <property type="match status" value="1"/>
</dbReference>
<keyword evidence="13" id="KW-1185">Reference proteome</keyword>
<dbReference type="Pfam" id="PF00474">
    <property type="entry name" value="SSF"/>
    <property type="match status" value="2"/>
</dbReference>
<evidence type="ECO:0000256" key="4">
    <source>
        <dbReference type="ARBA" id="ARBA00022475"/>
    </source>
</evidence>
<feature type="compositionally biased region" description="Basic and acidic residues" evidence="10">
    <location>
        <begin position="581"/>
        <end position="607"/>
    </location>
</feature>
<evidence type="ECO:0000256" key="10">
    <source>
        <dbReference type="SAM" id="MobiDB-lite"/>
    </source>
</evidence>
<feature type="transmembrane region" description="Helical" evidence="11">
    <location>
        <begin position="118"/>
        <end position="134"/>
    </location>
</feature>
<name>A0AAC9HKQ3_9PSEU</name>
<evidence type="ECO:0000313" key="13">
    <source>
        <dbReference type="Proteomes" id="UP000095210"/>
    </source>
</evidence>
<dbReference type="KEGG" id="ahm:TL08_00390"/>
<dbReference type="EMBL" id="CP014859">
    <property type="protein sequence ID" value="AOS60926.1"/>
    <property type="molecule type" value="Genomic_DNA"/>
</dbReference>
<feature type="transmembrane region" description="Helical" evidence="11">
    <location>
        <begin position="75"/>
        <end position="97"/>
    </location>
</feature>
<evidence type="ECO:0000256" key="6">
    <source>
        <dbReference type="ARBA" id="ARBA00022847"/>
    </source>
</evidence>
<dbReference type="AlphaFoldDB" id="A0AAC9HKQ3"/>
<dbReference type="PROSITE" id="PS50283">
    <property type="entry name" value="NA_SOLUT_SYMP_3"/>
    <property type="match status" value="1"/>
</dbReference>
<dbReference type="InterPro" id="IPR050277">
    <property type="entry name" value="Sodium:Solute_Symporter"/>
</dbReference>
<sequence length="619" mass="65860">MEPTLWAIVGIVMMAVVIFALGIFGTRSVHTTSDFLVARRGIGAERNAAAISGEYLSAASFLGIAGLILKDGADALWYPIGFTGGYLLLLMFVVAPLRRSGAYTLPDFAEARLGSTRLRRLATLTVVVICWLYVVPQLQGAGLTLETVTGLPFWAGAALVAVLVVVNVLSGGLRTVTLVQAVQYWVKLFAISLPAFLLVIFFVADPDRTRRSLEAELPPRFELETSITVSTDVVLEVAAPVHLEASGVVNGQLADGTVFWSEGMHSVEAGTELVFPRYAAVPVVEGAPAENASWLTPQDDGDGRGLFATYSLIIAAFLGTMGLPHILVRFYTNPSGQAARRTTLFVLMLLGLFFLFPTIFGALSRIYVPQLLVTGSTDAAVLLLPGAMVNGWPGYLLGAVTAAGAFAAFVSTASALVACAAGVVATDVLRRGSMNDFRLAAVVSALIPVLGALYFTNLSIAQSVGMVMALAAATFCPLLVLGVWWRGLTATGAMVGMSVGGGLTLLSMALTMVMQRWSLDWLATITAQPALITVPAAFLTMVVVSRATARQVPPDVSRILLRMHAPDRLGLMQDRDLERFGFADEPKTESATASDDRGAHEAPEPRRPRVARHRPKSDP</sequence>
<accession>A0AAC9HKQ3</accession>
<evidence type="ECO:0000256" key="8">
    <source>
        <dbReference type="ARBA" id="ARBA00023136"/>
    </source>
</evidence>
<feature type="transmembrane region" description="Helical" evidence="11">
    <location>
        <begin position="492"/>
        <end position="515"/>
    </location>
</feature>
<evidence type="ECO:0000313" key="12">
    <source>
        <dbReference type="EMBL" id="AOS60926.1"/>
    </source>
</evidence>
<keyword evidence="3" id="KW-0813">Transport</keyword>
<protein>
    <submittedName>
        <fullName evidence="12">Symporter</fullName>
    </submittedName>
</protein>
<organism evidence="12 13">
    <name type="scientific">Actinoalloteichus hymeniacidonis</name>
    <dbReference type="NCBI Taxonomy" id="340345"/>
    <lineage>
        <taxon>Bacteria</taxon>
        <taxon>Bacillati</taxon>
        <taxon>Actinomycetota</taxon>
        <taxon>Actinomycetes</taxon>
        <taxon>Pseudonocardiales</taxon>
        <taxon>Pseudonocardiaceae</taxon>
        <taxon>Actinoalloteichus</taxon>
    </lineage>
</organism>
<feature type="transmembrane region" description="Helical" evidence="11">
    <location>
        <begin position="307"/>
        <end position="332"/>
    </location>
</feature>
<reference evidence="13" key="1">
    <citation type="submission" date="2016-03" db="EMBL/GenBank/DDBJ databases">
        <title>Complete genome sequence of the type strain Actinoalloteichus hymeniacidonis DSM 45092.</title>
        <authorList>
            <person name="Schaffert L."/>
            <person name="Albersmeier A."/>
            <person name="Winkler A."/>
            <person name="Kalinowski J."/>
            <person name="Zotchev S."/>
            <person name="Ruckert C."/>
        </authorList>
    </citation>
    <scope>NUCLEOTIDE SEQUENCE [LARGE SCALE GENOMIC DNA]</scope>
    <source>
        <strain evidence="13">HPA177(T) (DSM 45092(T))</strain>
    </source>
</reference>
<evidence type="ECO:0000256" key="11">
    <source>
        <dbReference type="SAM" id="Phobius"/>
    </source>
</evidence>
<gene>
    <name evidence="12" type="ORF">TL08_00390</name>
</gene>
<dbReference type="InterPro" id="IPR001734">
    <property type="entry name" value="Na/solute_symporter"/>
</dbReference>
<evidence type="ECO:0000256" key="2">
    <source>
        <dbReference type="ARBA" id="ARBA00006434"/>
    </source>
</evidence>
<evidence type="ECO:0000256" key="5">
    <source>
        <dbReference type="ARBA" id="ARBA00022692"/>
    </source>
</evidence>
<proteinExistence type="inferred from homology"/>
<feature type="region of interest" description="Disordered" evidence="10">
    <location>
        <begin position="581"/>
        <end position="619"/>
    </location>
</feature>